<dbReference type="PANTHER" id="PTHR28152">
    <property type="entry name" value="HYDROXYACYL-THIOESTER DEHYDRATASE TYPE 2, MITOCHONDRIAL"/>
    <property type="match status" value="1"/>
</dbReference>
<dbReference type="SUPFAM" id="SSF54637">
    <property type="entry name" value="Thioesterase/thiol ester dehydrase-isomerase"/>
    <property type="match status" value="2"/>
</dbReference>
<dbReference type="Proteomes" id="UP000295129">
    <property type="component" value="Unassembled WGS sequence"/>
</dbReference>
<dbReference type="PANTHER" id="PTHR28152:SF1">
    <property type="entry name" value="HYDROXYACYL-THIOESTER DEHYDRATASE TYPE 2, MITOCHONDRIAL"/>
    <property type="match status" value="1"/>
</dbReference>
<dbReference type="OrthoDB" id="7183822at2"/>
<dbReference type="AlphaFoldDB" id="A0A4R6E630"/>
<organism evidence="3 4">
    <name type="scientific">Azoarcus indigens</name>
    <dbReference type="NCBI Taxonomy" id="29545"/>
    <lineage>
        <taxon>Bacteria</taxon>
        <taxon>Pseudomonadati</taxon>
        <taxon>Pseudomonadota</taxon>
        <taxon>Betaproteobacteria</taxon>
        <taxon>Rhodocyclales</taxon>
        <taxon>Zoogloeaceae</taxon>
        <taxon>Azoarcus</taxon>
    </lineage>
</organism>
<gene>
    <name evidence="3" type="ORF">C7389_10533</name>
</gene>
<name>A0A4R6E630_9RHOO</name>
<reference evidence="3 4" key="1">
    <citation type="submission" date="2019-03" db="EMBL/GenBank/DDBJ databases">
        <title>Genomic Encyclopedia of Type Strains, Phase IV (KMG-IV): sequencing the most valuable type-strain genomes for metagenomic binning, comparative biology and taxonomic classification.</title>
        <authorList>
            <person name="Goeker M."/>
        </authorList>
    </citation>
    <scope>NUCLEOTIDE SEQUENCE [LARGE SCALE GENOMIC DNA]</scope>
    <source>
        <strain evidence="3 4">DSM 12121</strain>
    </source>
</reference>
<dbReference type="InterPro" id="IPR029069">
    <property type="entry name" value="HotDog_dom_sf"/>
</dbReference>
<evidence type="ECO:0000313" key="4">
    <source>
        <dbReference type="Proteomes" id="UP000295129"/>
    </source>
</evidence>
<dbReference type="InterPro" id="IPR052741">
    <property type="entry name" value="Mitochondrial_HTD2"/>
</dbReference>
<proteinExistence type="predicted"/>
<evidence type="ECO:0000313" key="3">
    <source>
        <dbReference type="EMBL" id="TDN53360.1"/>
    </source>
</evidence>
<protein>
    <submittedName>
        <fullName evidence="3">3-methylfumaryl-CoA hydratase</fullName>
    </submittedName>
</protein>
<dbReference type="GO" id="GO:0019171">
    <property type="term" value="F:(3R)-hydroxyacyl-[acyl-carrier-protein] dehydratase activity"/>
    <property type="evidence" value="ECO:0007669"/>
    <property type="project" value="TreeGrafter"/>
</dbReference>
<dbReference type="InterPro" id="IPR039569">
    <property type="entry name" value="FAS1-like_DH_region"/>
</dbReference>
<comment type="caution">
    <text evidence="3">The sequence shown here is derived from an EMBL/GenBank/DDBJ whole genome shotgun (WGS) entry which is preliminary data.</text>
</comment>
<keyword evidence="4" id="KW-1185">Reference proteome</keyword>
<dbReference type="EMBL" id="SNVV01000005">
    <property type="protein sequence ID" value="TDN53360.1"/>
    <property type="molecule type" value="Genomic_DNA"/>
</dbReference>
<dbReference type="Pfam" id="PF13452">
    <property type="entry name" value="FAS1_DH_region"/>
    <property type="match status" value="1"/>
</dbReference>
<accession>A0A4R6E630</accession>
<evidence type="ECO:0000259" key="2">
    <source>
        <dbReference type="Pfam" id="PF13452"/>
    </source>
</evidence>
<feature type="region of interest" description="Disordered" evidence="1">
    <location>
        <begin position="1"/>
        <end position="21"/>
    </location>
</feature>
<sequence length="295" mass="32658">MQETTPAGLADWVGREESRADRLDHRPTAALAATLDLAPEAVLAEGVLPPLWHWIHFTPLTRSAELGRDGHPARGGFLPPVALPNRMWAGGRLRFLRPLALGAEVERRSRILRCERKQGRSGELVFVTVAHTITDAEGPAIEEEQDIVYRQPGQSGQRPAGESAPDGADYRIRRVPDPVLLFRYSALTFNSHRIHYDQPYTTGEEGYPGLVVHGPLTATLLLQAYRQTHPARRVERFAFRALGPLHAGETVDFCGRDDARGRSELWTDIGGRLGMRAEVEYSLPATARTAAFPLP</sequence>
<dbReference type="RefSeq" id="WP_133589909.1">
    <property type="nucleotide sequence ID" value="NZ_SNVV01000005.1"/>
</dbReference>
<dbReference type="Gene3D" id="3.10.129.10">
    <property type="entry name" value="Hotdog Thioesterase"/>
    <property type="match status" value="2"/>
</dbReference>
<feature type="domain" description="FAS1-like dehydratase" evidence="2">
    <location>
        <begin position="79"/>
        <end position="141"/>
    </location>
</feature>
<evidence type="ECO:0000256" key="1">
    <source>
        <dbReference type="SAM" id="MobiDB-lite"/>
    </source>
</evidence>